<reference evidence="3 4" key="1">
    <citation type="journal article" date="2014" name="BMC Genomics">
        <title>Complete genome sequence of producer of the glycopeptide antibiotic Aculeximycin Kutzneria albida DSM 43870T, a representative of minor genus of Pseudonocardiaceae.</title>
        <authorList>
            <person name="Rebets Y."/>
            <person name="Tokovenko B."/>
            <person name="Lushchyk I."/>
            <person name="Ruckert C."/>
            <person name="Zaburannyi N."/>
            <person name="Bechthold A."/>
            <person name="Kalinowski J."/>
            <person name="Luzhetskyy A."/>
        </authorList>
    </citation>
    <scope>NUCLEOTIDE SEQUENCE [LARGE SCALE GENOMIC DNA]</scope>
    <source>
        <strain evidence="3">DSM 43870</strain>
    </source>
</reference>
<dbReference type="Proteomes" id="UP000019225">
    <property type="component" value="Chromosome"/>
</dbReference>
<evidence type="ECO:0000313" key="3">
    <source>
        <dbReference type="EMBL" id="AHH95537.1"/>
    </source>
</evidence>
<dbReference type="AlphaFoldDB" id="W5W3W1"/>
<evidence type="ECO:0000256" key="2">
    <source>
        <dbReference type="ARBA" id="ARBA00022679"/>
    </source>
</evidence>
<dbReference type="SUPFAM" id="SSF53335">
    <property type="entry name" value="S-adenosyl-L-methionine-dependent methyltransferases"/>
    <property type="match status" value="1"/>
</dbReference>
<dbReference type="OrthoDB" id="9800233at2"/>
<dbReference type="InterPro" id="IPR007213">
    <property type="entry name" value="Ppm1/Ppm2/Tcmp"/>
</dbReference>
<protein>
    <submittedName>
        <fullName evidence="3">O-methyltransferase</fullName>
    </submittedName>
</protein>
<accession>W5W3W1</accession>
<dbReference type="PIRSF" id="PIRSF028177">
    <property type="entry name" value="Polyketide_synth_Omtfrase_TcmP"/>
    <property type="match status" value="1"/>
</dbReference>
<dbReference type="STRING" id="1449976.KALB_2168"/>
<evidence type="ECO:0000256" key="1">
    <source>
        <dbReference type="ARBA" id="ARBA00022603"/>
    </source>
</evidence>
<keyword evidence="4" id="KW-1185">Reference proteome</keyword>
<name>W5W3W1_9PSEU</name>
<dbReference type="eggNOG" id="COG3315">
    <property type="taxonomic scope" value="Bacteria"/>
</dbReference>
<dbReference type="PANTHER" id="PTHR43619:SF2">
    <property type="entry name" value="S-ADENOSYL-L-METHIONINE-DEPENDENT METHYLTRANSFERASES SUPERFAMILY PROTEIN"/>
    <property type="match status" value="1"/>
</dbReference>
<dbReference type="EMBL" id="CP007155">
    <property type="protein sequence ID" value="AHH95537.1"/>
    <property type="molecule type" value="Genomic_DNA"/>
</dbReference>
<dbReference type="GO" id="GO:0008168">
    <property type="term" value="F:methyltransferase activity"/>
    <property type="evidence" value="ECO:0007669"/>
    <property type="project" value="UniProtKB-KW"/>
</dbReference>
<dbReference type="InterPro" id="IPR016874">
    <property type="entry name" value="TcmP-like"/>
</dbReference>
<proteinExistence type="predicted"/>
<dbReference type="GO" id="GO:0032259">
    <property type="term" value="P:methylation"/>
    <property type="evidence" value="ECO:0007669"/>
    <property type="project" value="UniProtKB-KW"/>
</dbReference>
<dbReference type="PANTHER" id="PTHR43619">
    <property type="entry name" value="S-ADENOSYL-L-METHIONINE-DEPENDENT METHYLTRANSFERASE YKTD-RELATED"/>
    <property type="match status" value="1"/>
</dbReference>
<dbReference type="InterPro" id="IPR029063">
    <property type="entry name" value="SAM-dependent_MTases_sf"/>
</dbReference>
<evidence type="ECO:0000313" key="4">
    <source>
        <dbReference type="Proteomes" id="UP000019225"/>
    </source>
</evidence>
<keyword evidence="1 3" id="KW-0489">Methyltransferase</keyword>
<keyword evidence="2 3" id="KW-0808">Transferase</keyword>
<dbReference type="RefSeq" id="WP_025355713.1">
    <property type="nucleotide sequence ID" value="NZ_CP007155.1"/>
</dbReference>
<dbReference type="KEGG" id="kal:KALB_2168"/>
<organism evidence="3 4">
    <name type="scientific">Kutzneria albida DSM 43870</name>
    <dbReference type="NCBI Taxonomy" id="1449976"/>
    <lineage>
        <taxon>Bacteria</taxon>
        <taxon>Bacillati</taxon>
        <taxon>Actinomycetota</taxon>
        <taxon>Actinomycetes</taxon>
        <taxon>Pseudonocardiales</taxon>
        <taxon>Pseudonocardiaceae</taxon>
        <taxon>Kutzneria</taxon>
    </lineage>
</organism>
<sequence length="269" mass="29981">MKVRLAGSMETALITLYGKALDAGMTPSLLHDTMAAQAVERIDYDFGRIGMTPRLAPNVAARSLHFDGWAREFLARHEQATVVHLGAGLDTRVWRVDPGPGVRWYDVDYPEVVAVRRQLYPERENYQLIGCSATAPEWLAQVPADRPTLVLGEGLLMYLEPAQGHELLRRITDRFPSGVFAGDTHNRLAVRMVNRNLARTFGAPLLRWAIEDPHELERANPALRLTDAVSALSSPSLPRATRILATLTRPVRAVRDLGMYLRLEFGPQG</sequence>
<dbReference type="Pfam" id="PF04072">
    <property type="entry name" value="LCM"/>
    <property type="match status" value="1"/>
</dbReference>
<dbReference type="PATRIC" id="fig|1449976.3.peg.2164"/>
<gene>
    <name evidence="3" type="ORF">KALB_2168</name>
</gene>
<dbReference type="Gene3D" id="3.40.50.150">
    <property type="entry name" value="Vaccinia Virus protein VP39"/>
    <property type="match status" value="1"/>
</dbReference>
<dbReference type="HOGENOM" id="CLU_069348_2_0_11"/>